<dbReference type="EMBL" id="JAUKTV010000014">
    <property type="protein sequence ID" value="KAK0716420.1"/>
    <property type="molecule type" value="Genomic_DNA"/>
</dbReference>
<protein>
    <submittedName>
        <fullName evidence="2">Pyridoxal phosphate-dependent transferase</fullName>
    </submittedName>
</protein>
<name>A0AA40DUV7_9PEZI</name>
<organism evidence="2 3">
    <name type="scientific">Apiosordaria backusii</name>
    <dbReference type="NCBI Taxonomy" id="314023"/>
    <lineage>
        <taxon>Eukaryota</taxon>
        <taxon>Fungi</taxon>
        <taxon>Dikarya</taxon>
        <taxon>Ascomycota</taxon>
        <taxon>Pezizomycotina</taxon>
        <taxon>Sordariomycetes</taxon>
        <taxon>Sordariomycetidae</taxon>
        <taxon>Sordariales</taxon>
        <taxon>Lasiosphaeriaceae</taxon>
        <taxon>Apiosordaria</taxon>
    </lineage>
</organism>
<dbReference type="GO" id="GO:0016740">
    <property type="term" value="F:transferase activity"/>
    <property type="evidence" value="ECO:0007669"/>
    <property type="project" value="UniProtKB-KW"/>
</dbReference>
<evidence type="ECO:0000259" key="1">
    <source>
        <dbReference type="Pfam" id="PF00266"/>
    </source>
</evidence>
<feature type="domain" description="Aminotransferase class V" evidence="1">
    <location>
        <begin position="35"/>
        <end position="152"/>
    </location>
</feature>
<dbReference type="Gene3D" id="3.90.1150.10">
    <property type="entry name" value="Aspartate Aminotransferase, domain 1"/>
    <property type="match status" value="1"/>
</dbReference>
<dbReference type="PANTHER" id="PTHR14237">
    <property type="entry name" value="MOLYBDOPTERIN COFACTOR SULFURASE MOSC"/>
    <property type="match status" value="1"/>
</dbReference>
<dbReference type="PANTHER" id="PTHR14237:SF19">
    <property type="entry name" value="MITOCHONDRIAL AMIDOXIME REDUCING COMPONENT 1"/>
    <property type="match status" value="1"/>
</dbReference>
<keyword evidence="3" id="KW-1185">Reference proteome</keyword>
<dbReference type="SUPFAM" id="SSF53383">
    <property type="entry name" value="PLP-dependent transferases"/>
    <property type="match status" value="2"/>
</dbReference>
<comment type="caution">
    <text evidence="2">The sequence shown here is derived from an EMBL/GenBank/DDBJ whole genome shotgun (WGS) entry which is preliminary data.</text>
</comment>
<evidence type="ECO:0000313" key="2">
    <source>
        <dbReference type="EMBL" id="KAK0716420.1"/>
    </source>
</evidence>
<dbReference type="InterPro" id="IPR000192">
    <property type="entry name" value="Aminotrans_V_dom"/>
</dbReference>
<dbReference type="InterPro" id="IPR015424">
    <property type="entry name" value="PyrdxlP-dep_Trfase"/>
</dbReference>
<dbReference type="AlphaFoldDB" id="A0AA40DUV7"/>
<reference evidence="2" key="1">
    <citation type="submission" date="2023-06" db="EMBL/GenBank/DDBJ databases">
        <title>Genome-scale phylogeny and comparative genomics of the fungal order Sordariales.</title>
        <authorList>
            <consortium name="Lawrence Berkeley National Laboratory"/>
            <person name="Hensen N."/>
            <person name="Bonometti L."/>
            <person name="Westerberg I."/>
            <person name="Brannstrom I.O."/>
            <person name="Guillou S."/>
            <person name="Cros-Aarteil S."/>
            <person name="Calhoun S."/>
            <person name="Haridas S."/>
            <person name="Kuo A."/>
            <person name="Mondo S."/>
            <person name="Pangilinan J."/>
            <person name="Riley R."/>
            <person name="Labutti K."/>
            <person name="Andreopoulos B."/>
            <person name="Lipzen A."/>
            <person name="Chen C."/>
            <person name="Yanf M."/>
            <person name="Daum C."/>
            <person name="Ng V."/>
            <person name="Clum A."/>
            <person name="Steindorff A."/>
            <person name="Ohm R."/>
            <person name="Martin F."/>
            <person name="Silar P."/>
            <person name="Natvig D."/>
            <person name="Lalanne C."/>
            <person name="Gautier V."/>
            <person name="Ament-Velasquez S.L."/>
            <person name="Kruys A."/>
            <person name="Hutchinson M.I."/>
            <person name="Powell A.J."/>
            <person name="Barry K."/>
            <person name="Miller A.N."/>
            <person name="Grigoriev I.V."/>
            <person name="Debuchy R."/>
            <person name="Gladieux P."/>
            <person name="Thoren M.H."/>
            <person name="Johannesson H."/>
        </authorList>
    </citation>
    <scope>NUCLEOTIDE SEQUENCE</scope>
    <source>
        <strain evidence="2">CBS 540.89</strain>
    </source>
</reference>
<sequence>MTTITELYPEYSLTSSIDTLRSKEYAHLDSEKHTYLDYTGSSLASASQLAHSSVRLSSTVYGNPHSINPSSHASTAAIDAARLRILEHLNASVEEYAVVFTANATGAARLVGESYPFASGKKFVLTADNHNSVNGLREFADKKGSSTAYIPISSPDLRIYDEDVMHTLSSARERRKAALEAGINRLTVPLIGCLFERKTHQTIRPISCDASALSDGASALRKVSLKPSWRSLSPASKCTGVTLAPPSEKQKRRGLFAYPAQSNFTGVHHPLSWISLAQDRGYDVLLDVAAYLPTNNLDMSVIKPEFLIISWYKLFGFPTGVGCLIAKKEALSRLKRPWFSGGTVQAVTVGLPWHLMAKGAEGFEDGTVNFLSIPDITFGLEWISAVGLEVIGVRVRCLTGWFLKRLAGLRHSDGMPMTKIYGPQSLDMRGGTVAFNLLDRDGKVVDERLVGQESAAAGISLRTGCFCNPGAGEASFGLNVTAMRRLAKAKTLTRGMNEFIELLGLPSGGAIRVSFGIASTSADVDKFFDFVESTYRDRVAYSEGLAPRKS</sequence>
<keyword evidence="2" id="KW-0808">Transferase</keyword>
<dbReference type="Pfam" id="PF00266">
    <property type="entry name" value="Aminotran_5"/>
    <property type="match status" value="2"/>
</dbReference>
<proteinExistence type="predicted"/>
<dbReference type="InterPro" id="IPR015421">
    <property type="entry name" value="PyrdxlP-dep_Trfase_major"/>
</dbReference>
<dbReference type="InterPro" id="IPR015422">
    <property type="entry name" value="PyrdxlP-dep_Trfase_small"/>
</dbReference>
<evidence type="ECO:0000313" key="3">
    <source>
        <dbReference type="Proteomes" id="UP001172159"/>
    </source>
</evidence>
<gene>
    <name evidence="2" type="ORF">B0T21DRAFT_415129</name>
</gene>
<dbReference type="Gene3D" id="3.40.640.10">
    <property type="entry name" value="Type I PLP-dependent aspartate aminotransferase-like (Major domain)"/>
    <property type="match status" value="1"/>
</dbReference>
<accession>A0AA40DUV7</accession>
<feature type="domain" description="Aminotransferase class V" evidence="1">
    <location>
        <begin position="252"/>
        <end position="527"/>
    </location>
</feature>
<dbReference type="Proteomes" id="UP001172159">
    <property type="component" value="Unassembled WGS sequence"/>
</dbReference>